<keyword evidence="2" id="KW-0238">DNA-binding</keyword>
<dbReference type="Proteomes" id="UP000093796">
    <property type="component" value="Unassembled WGS sequence"/>
</dbReference>
<dbReference type="PANTHER" id="PTHR46796:SF2">
    <property type="entry name" value="TRANSCRIPTIONAL REGULATORY PROTEIN"/>
    <property type="match status" value="1"/>
</dbReference>
<evidence type="ECO:0000256" key="3">
    <source>
        <dbReference type="ARBA" id="ARBA00023163"/>
    </source>
</evidence>
<dbReference type="PANTHER" id="PTHR46796">
    <property type="entry name" value="HTH-TYPE TRANSCRIPTIONAL ACTIVATOR RHAS-RELATED"/>
    <property type="match status" value="1"/>
</dbReference>
<feature type="domain" description="HTH araC/xylS-type" evidence="4">
    <location>
        <begin position="167"/>
        <end position="264"/>
    </location>
</feature>
<evidence type="ECO:0000313" key="5">
    <source>
        <dbReference type="EMBL" id="OAZ58171.1"/>
    </source>
</evidence>
<dbReference type="InterPro" id="IPR037923">
    <property type="entry name" value="HTH-like"/>
</dbReference>
<gene>
    <name evidence="5" type="ORF">SRCM100623_03035</name>
</gene>
<accession>A0A1A0C6E3</accession>
<reference evidence="5 6" key="1">
    <citation type="submission" date="2016-05" db="EMBL/GenBank/DDBJ databases">
        <title>Genome sequencing of Acetobacter pasteurianus strain SRCM100623.</title>
        <authorList>
            <person name="Song Y.R."/>
        </authorList>
    </citation>
    <scope>NUCLEOTIDE SEQUENCE [LARGE SCALE GENOMIC DNA]</scope>
    <source>
        <strain evidence="5 6">SRCM100623</strain>
    </source>
</reference>
<name>A0A1A0C6E3_ACEPA</name>
<dbReference type="Gene3D" id="1.10.10.60">
    <property type="entry name" value="Homeodomain-like"/>
    <property type="match status" value="1"/>
</dbReference>
<dbReference type="EMBL" id="LYUD01000181">
    <property type="protein sequence ID" value="OAZ58171.1"/>
    <property type="molecule type" value="Genomic_DNA"/>
</dbReference>
<evidence type="ECO:0000256" key="2">
    <source>
        <dbReference type="ARBA" id="ARBA00023125"/>
    </source>
</evidence>
<dbReference type="PATRIC" id="fig|438.15.peg.3353"/>
<dbReference type="InterPro" id="IPR018060">
    <property type="entry name" value="HTH_AraC"/>
</dbReference>
<organism evidence="5 6">
    <name type="scientific">Acetobacter pasteurianus</name>
    <name type="common">Acetobacter turbidans</name>
    <dbReference type="NCBI Taxonomy" id="438"/>
    <lineage>
        <taxon>Bacteria</taxon>
        <taxon>Pseudomonadati</taxon>
        <taxon>Pseudomonadota</taxon>
        <taxon>Alphaproteobacteria</taxon>
        <taxon>Acetobacterales</taxon>
        <taxon>Acetobacteraceae</taxon>
        <taxon>Acetobacter</taxon>
    </lineage>
</organism>
<dbReference type="GO" id="GO:0003700">
    <property type="term" value="F:DNA-binding transcription factor activity"/>
    <property type="evidence" value="ECO:0007669"/>
    <property type="project" value="InterPro"/>
</dbReference>
<dbReference type="SUPFAM" id="SSF51215">
    <property type="entry name" value="Regulatory protein AraC"/>
    <property type="match status" value="1"/>
</dbReference>
<keyword evidence="3" id="KW-0804">Transcription</keyword>
<dbReference type="GO" id="GO:0043565">
    <property type="term" value="F:sequence-specific DNA binding"/>
    <property type="evidence" value="ECO:0007669"/>
    <property type="project" value="InterPro"/>
</dbReference>
<sequence length="264" mass="29817">MRRQAHLHGLETLSANYFRQNFKPHAHGEYIFGVIERGVHAVWCRGSMNFVPAGSVVTMRPGDVHYGGAADRSGWRQRMLYISEQGIRNILSDMADKEICRNLDFSAAFHATPSLARRFIMWHAMLHESSSSLARDVALDSIMQAILNELAPETIPEERRQPDGRILDAIEYLKSRVEEDVSLAELCVVAGLRRRQTISAFRRYTGLPPHAWHLQQKIERVKHFLRTGMSATQAAAETGFADQSHMARHFHAIVGMTPGTFARG</sequence>
<comment type="caution">
    <text evidence="5">The sequence shown here is derived from an EMBL/GenBank/DDBJ whole genome shotgun (WGS) entry which is preliminary data.</text>
</comment>
<dbReference type="PROSITE" id="PS01124">
    <property type="entry name" value="HTH_ARAC_FAMILY_2"/>
    <property type="match status" value="1"/>
</dbReference>
<dbReference type="SUPFAM" id="SSF46689">
    <property type="entry name" value="Homeodomain-like"/>
    <property type="match status" value="2"/>
</dbReference>
<dbReference type="Pfam" id="PF02311">
    <property type="entry name" value="AraC_binding"/>
    <property type="match status" value="1"/>
</dbReference>
<dbReference type="InterPro" id="IPR050204">
    <property type="entry name" value="AraC_XylS_family_regulators"/>
</dbReference>
<dbReference type="InterPro" id="IPR003313">
    <property type="entry name" value="AraC-bd"/>
</dbReference>
<dbReference type="OrthoDB" id="110167at2"/>
<evidence type="ECO:0000259" key="4">
    <source>
        <dbReference type="PROSITE" id="PS01124"/>
    </source>
</evidence>
<evidence type="ECO:0000313" key="6">
    <source>
        <dbReference type="Proteomes" id="UP000093796"/>
    </source>
</evidence>
<dbReference type="Pfam" id="PF12833">
    <property type="entry name" value="HTH_18"/>
    <property type="match status" value="1"/>
</dbReference>
<protein>
    <submittedName>
        <fullName evidence="5">Putative HTH-type transcriptional regulator YbfI</fullName>
    </submittedName>
</protein>
<dbReference type="AlphaFoldDB" id="A0A1A0C6E3"/>
<keyword evidence="1" id="KW-0805">Transcription regulation</keyword>
<dbReference type="InterPro" id="IPR009057">
    <property type="entry name" value="Homeodomain-like_sf"/>
</dbReference>
<proteinExistence type="predicted"/>
<evidence type="ECO:0000256" key="1">
    <source>
        <dbReference type="ARBA" id="ARBA00023015"/>
    </source>
</evidence>
<dbReference type="SMART" id="SM00342">
    <property type="entry name" value="HTH_ARAC"/>
    <property type="match status" value="1"/>
</dbReference>